<dbReference type="AlphaFoldDB" id="A0A061ITF9"/>
<name>A0A061ITF9_TRYRA</name>
<dbReference type="OrthoDB" id="260969at2759"/>
<dbReference type="VEuPathDB" id="TriTrypDB:TRSC58_06020"/>
<evidence type="ECO:0000313" key="3">
    <source>
        <dbReference type="Proteomes" id="UP000031737"/>
    </source>
</evidence>
<dbReference type="Proteomes" id="UP000031737">
    <property type="component" value="Unassembled WGS sequence"/>
</dbReference>
<keyword evidence="3" id="KW-1185">Reference proteome</keyword>
<evidence type="ECO:0000313" key="2">
    <source>
        <dbReference type="EMBL" id="ESL06308.1"/>
    </source>
</evidence>
<dbReference type="EMBL" id="AUPL01006020">
    <property type="protein sequence ID" value="ESL06308.1"/>
    <property type="molecule type" value="Genomic_DNA"/>
</dbReference>
<feature type="compositionally biased region" description="Basic and acidic residues" evidence="1">
    <location>
        <begin position="76"/>
        <end position="85"/>
    </location>
</feature>
<gene>
    <name evidence="2" type="ORF">TRSC58_06020</name>
</gene>
<evidence type="ECO:0008006" key="4">
    <source>
        <dbReference type="Google" id="ProtNLM"/>
    </source>
</evidence>
<evidence type="ECO:0000256" key="1">
    <source>
        <dbReference type="SAM" id="MobiDB-lite"/>
    </source>
</evidence>
<proteinExistence type="predicted"/>
<organism evidence="2 3">
    <name type="scientific">Trypanosoma rangeli SC58</name>
    <dbReference type="NCBI Taxonomy" id="429131"/>
    <lineage>
        <taxon>Eukaryota</taxon>
        <taxon>Discoba</taxon>
        <taxon>Euglenozoa</taxon>
        <taxon>Kinetoplastea</taxon>
        <taxon>Metakinetoplastina</taxon>
        <taxon>Trypanosomatida</taxon>
        <taxon>Trypanosomatidae</taxon>
        <taxon>Trypanosoma</taxon>
        <taxon>Herpetosoma</taxon>
    </lineage>
</organism>
<comment type="caution">
    <text evidence="2">The sequence shown here is derived from an EMBL/GenBank/DDBJ whole genome shotgun (WGS) entry which is preliminary data.</text>
</comment>
<accession>A0A061ITF9</accession>
<feature type="region of interest" description="Disordered" evidence="1">
    <location>
        <begin position="70"/>
        <end position="92"/>
    </location>
</feature>
<reference evidence="2 3" key="1">
    <citation type="submission" date="2013-07" db="EMBL/GenBank/DDBJ databases">
        <authorList>
            <person name="Stoco P.H."/>
            <person name="Wagner G."/>
            <person name="Gerber A."/>
            <person name="Zaha A."/>
            <person name="Thompson C."/>
            <person name="Bartholomeu D.C."/>
            <person name="Luckemeyer D.D."/>
            <person name="Bahia D."/>
            <person name="Loreto E."/>
            <person name="Prestes E.B."/>
            <person name="Lima F.M."/>
            <person name="Rodrigues-Luiz G."/>
            <person name="Vallejo G.A."/>
            <person name="Filho J.F."/>
            <person name="Monteiro K.M."/>
            <person name="Tyler K.M."/>
            <person name="de Almeida L.G."/>
            <person name="Ortiz M.F."/>
            <person name="Siervo M.A."/>
            <person name="de Moraes M.H."/>
            <person name="Cunha O.L."/>
            <person name="Mendonca-Neto R."/>
            <person name="Silva R."/>
            <person name="Teixeira S.M."/>
            <person name="Murta S.M."/>
            <person name="Sincero T.C."/>
            <person name="Mendes T.A."/>
            <person name="Urmenyi T.P."/>
            <person name="Silva V.G."/>
            <person name="da Rocha W.D."/>
            <person name="Andersson B."/>
            <person name="Romanha A.J."/>
            <person name="Steindel M."/>
            <person name="de Vasconcelos A.T."/>
            <person name="Grisard E.C."/>
        </authorList>
    </citation>
    <scope>NUCLEOTIDE SEQUENCE [LARGE SCALE GENOMIC DNA]</scope>
    <source>
        <strain evidence="2 3">SC58</strain>
    </source>
</reference>
<sequence length="348" mass="39070">MRDAFDEMFCVSEEAESCAEHQRDRVCEECRRMNRDVLERQRQCRPENTTTDVRLSFHSPHIPSAASNNAVGAHEQAVHEAKHSDSAGSVSIKEKCRQRSSWKPVERRPYVCKGQRSDASYLSLDSPVDVDSRPFKLNCRGSKATTSEIVSSYPQVSSLPLSGHSCYKSKCRDYGDESCLSCTRLSGLLESRSYRVPGIGPTPARANLRSVPVSATTPTNFGDTSMCVPKGPLVHEKSFWINVWPCFGTFTSFISKPTRVLVHSSYRYMEQLTEKAGMLMNCRPAPSVLFEPDGRSVRLLAQLLPEQHYLFFPSGGLYRKEAVPAALLEELVRTAKLTLQQHFRSHDS</sequence>
<protein>
    <recommendedName>
        <fullName evidence="4">Doublecortin domain-containing protein</fullName>
    </recommendedName>
</protein>